<feature type="region of interest" description="Disordered" evidence="1">
    <location>
        <begin position="145"/>
        <end position="187"/>
    </location>
</feature>
<evidence type="ECO:0000313" key="3">
    <source>
        <dbReference type="Proteomes" id="UP000678393"/>
    </source>
</evidence>
<keyword evidence="3" id="KW-1185">Reference proteome</keyword>
<feature type="region of interest" description="Disordered" evidence="1">
    <location>
        <begin position="200"/>
        <end position="224"/>
    </location>
</feature>
<gene>
    <name evidence="2" type="ORF">CUNI_LOCUS20607</name>
</gene>
<evidence type="ECO:0000256" key="1">
    <source>
        <dbReference type="SAM" id="MobiDB-lite"/>
    </source>
</evidence>
<reference evidence="2" key="1">
    <citation type="submission" date="2021-04" db="EMBL/GenBank/DDBJ databases">
        <authorList>
            <consortium name="Molecular Ecology Group"/>
        </authorList>
    </citation>
    <scope>NUCLEOTIDE SEQUENCE</scope>
</reference>
<evidence type="ECO:0000313" key="2">
    <source>
        <dbReference type="EMBL" id="CAG5135049.1"/>
    </source>
</evidence>
<organism evidence="2 3">
    <name type="scientific">Candidula unifasciata</name>
    <dbReference type="NCBI Taxonomy" id="100452"/>
    <lineage>
        <taxon>Eukaryota</taxon>
        <taxon>Metazoa</taxon>
        <taxon>Spiralia</taxon>
        <taxon>Lophotrochozoa</taxon>
        <taxon>Mollusca</taxon>
        <taxon>Gastropoda</taxon>
        <taxon>Heterobranchia</taxon>
        <taxon>Euthyneura</taxon>
        <taxon>Panpulmonata</taxon>
        <taxon>Eupulmonata</taxon>
        <taxon>Stylommatophora</taxon>
        <taxon>Helicina</taxon>
        <taxon>Helicoidea</taxon>
        <taxon>Geomitridae</taxon>
        <taxon>Candidula</taxon>
    </lineage>
</organism>
<comment type="caution">
    <text evidence="2">The sequence shown here is derived from an EMBL/GenBank/DDBJ whole genome shotgun (WGS) entry which is preliminary data.</text>
</comment>
<proteinExistence type="predicted"/>
<dbReference type="Proteomes" id="UP000678393">
    <property type="component" value="Unassembled WGS sequence"/>
</dbReference>
<dbReference type="CDD" id="cd02961">
    <property type="entry name" value="PDI_a_family"/>
    <property type="match status" value="1"/>
</dbReference>
<dbReference type="EMBL" id="CAJHNH020007857">
    <property type="protein sequence ID" value="CAG5135049.1"/>
    <property type="molecule type" value="Genomic_DNA"/>
</dbReference>
<dbReference type="AlphaFoldDB" id="A0A8S3ZZZ2"/>
<protein>
    <submittedName>
        <fullName evidence="2">Uncharacterized protein</fullName>
    </submittedName>
</protein>
<dbReference type="SUPFAM" id="SSF52833">
    <property type="entry name" value="Thioredoxin-like"/>
    <property type="match status" value="1"/>
</dbReference>
<dbReference type="Gene3D" id="3.40.30.10">
    <property type="entry name" value="Glutaredoxin"/>
    <property type="match status" value="1"/>
</dbReference>
<accession>A0A8S3ZZZ2</accession>
<dbReference type="InterPro" id="IPR036249">
    <property type="entry name" value="Thioredoxin-like_sf"/>
</dbReference>
<sequence>MDPAKAIYTLFSPHPPLKSRAISTLVPKSSSFYYRERRPTRNSQPLQHFMDSSTTPQITSSPVRLPSTFHSSFRISSIPLVMSSLNNCSNEQFSNSTFAFTGPGPVALVTLPVQHSQPAIIPRTSIMKAPPVPPRVSRPVPLKVPPAIAPKPVKRQLPVQPGNASKYKQGGLPTEPPPLPSRAPVGDLPRALAAHGMSRFSAPSSTLRDQPELSKKPTIPPFEAPPEEFLSDFDDSMELPSTPNMVFDPAFASSPLQRLKVNHDPFFRSDLVIGLDNTNFTKFINTRDVVAVMFYDSKLPQSRELEKAVSQAACSTKRAGHSYAGVDCSANMILCTQHKATDLPMVRVYSKTYCLGELKNTVSSDSLRQRVEMAPPAEALRMVECSPCFKGK</sequence>
<name>A0A8S3ZZZ2_9EUPU</name>